<evidence type="ECO:0000259" key="2">
    <source>
        <dbReference type="Pfam" id="PF14332"/>
    </source>
</evidence>
<dbReference type="Gene3D" id="1.25.40.10">
    <property type="entry name" value="Tetratricopeptide repeat domain"/>
    <property type="match status" value="2"/>
</dbReference>
<evidence type="ECO:0000313" key="4">
    <source>
        <dbReference type="Proteomes" id="UP001594351"/>
    </source>
</evidence>
<dbReference type="PANTHER" id="PTHR36304">
    <property type="entry name" value="DOMAIN GTPASE-ACTIVATING PROTEIN, PUTATIVE-RELATED-RELATED"/>
    <property type="match status" value="1"/>
</dbReference>
<protein>
    <submittedName>
        <fullName evidence="3">DUF4388 domain-containing protein</fullName>
    </submittedName>
</protein>
<reference evidence="3 4" key="1">
    <citation type="submission" date="2024-09" db="EMBL/GenBank/DDBJ databases">
        <title>Laminarin stimulates single cell rates of sulfate reduction while oxygen inhibits transcriptomic activity in coastal marine sediment.</title>
        <authorList>
            <person name="Lindsay M."/>
            <person name="Orcutt B."/>
            <person name="Emerson D."/>
            <person name="Stepanauskas R."/>
            <person name="D'Angelo T."/>
        </authorList>
    </citation>
    <scope>NUCLEOTIDE SEQUENCE [LARGE SCALE GENOMIC DNA]</scope>
    <source>
        <strain evidence="3">SAG AM-311-K15</strain>
    </source>
</reference>
<dbReference type="InterPro" id="IPR019734">
    <property type="entry name" value="TPR_rpt"/>
</dbReference>
<dbReference type="SUPFAM" id="SSF48452">
    <property type="entry name" value="TPR-like"/>
    <property type="match status" value="2"/>
</dbReference>
<dbReference type="Proteomes" id="UP001594351">
    <property type="component" value="Unassembled WGS sequence"/>
</dbReference>
<gene>
    <name evidence="3" type="ORF">ACFL27_01725</name>
</gene>
<sequence length="834" mass="94987">MEFKGNLSDVGLPFLLQTITMGKMTGTLSLISDEETGNIYVRSGKAIFATSTRLGVRLGEILVEQGKISEEEIENILSRQKKEGKKFGEILRDIGKITEDEIAKCLSFQAEEVIFQLLSWREGKYDFQKNNLPEDLLDVLSEQTSSLISEGKDQIDELLRIRETIPSMNAVLELAPISEKKEKDKDVDLTIDEWQILSLIDGSRSVAKICTISSANIFTTCRILHNLISFDVVVPRTVRLFDDQGVDSSQRLLNMTTMIAVYSQAFASIYQEMSNEIGDLAKKNIRECFRDAKEKFPTLFRNLELTPHGTVDHIILMRNLLLLPLEQQLTSLRNGLNSFLVNTIIRLKDQLGKKKYHQIIREVYSDVSKLFETEEKLRSKLRKNLETVIAHTNQIPSSYKQGLKLLDEDKFEEAFAEFSKVPESNPNFKKAKRHLEKMQAKMPELKKKSIAVVETEPIEIDVKHPEAEYAMKEPPLKKMVSNKSKVVVDLLRGLKLFSNEKYEEAVDALDKVLCIEPLNKKAMKYRELSIQKLALIYEMKIGPLLNVPVLNPDISDQKLQDLTLSPHEGYLLSRINGQYSMKQIISISGLNRYDALKIFHFFINEGLITIKQSKDIVAKSTVSETESVDLGSRPSPVVPTGKKVLSTEAAPSRPRARIIDRNKLAEQHYNNALKAFKEEDYVCSVEELEAAILNNPNNPMYYSLLADARIKKRSYQSVDHYEKGLGELEQKNYGKAIKLFKQAIANDTRNFKYYLTLAGVLVRVPGKRDEALTYFQKALDLDPNNTDLMIRMGQLYKELGQKELAANSFRSCLAIDSGNYRALRELRKLQFSTQ</sequence>
<keyword evidence="4" id="KW-1185">Reference proteome</keyword>
<dbReference type="Pfam" id="PF14332">
    <property type="entry name" value="DUF4388"/>
    <property type="match status" value="1"/>
</dbReference>
<name>A0ABV6YRR4_UNCC1</name>
<evidence type="ECO:0000256" key="1">
    <source>
        <dbReference type="PROSITE-ProRule" id="PRU00339"/>
    </source>
</evidence>
<dbReference type="SUPFAM" id="SSF160246">
    <property type="entry name" value="EspE N-terminal domain-like"/>
    <property type="match status" value="1"/>
</dbReference>
<dbReference type="PANTHER" id="PTHR36304:SF4">
    <property type="entry name" value="DUF4388 DOMAIN-CONTAINING PROTEIN"/>
    <property type="match status" value="1"/>
</dbReference>
<evidence type="ECO:0000313" key="3">
    <source>
        <dbReference type="EMBL" id="MFC1848902.1"/>
    </source>
</evidence>
<accession>A0ABV6YRR4</accession>
<dbReference type="InterPro" id="IPR025497">
    <property type="entry name" value="PatA-like_N"/>
</dbReference>
<dbReference type="SMART" id="SM00028">
    <property type="entry name" value="TPR"/>
    <property type="match status" value="6"/>
</dbReference>
<organism evidence="3 4">
    <name type="scientific">candidate division CSSED10-310 bacterium</name>
    <dbReference type="NCBI Taxonomy" id="2855610"/>
    <lineage>
        <taxon>Bacteria</taxon>
        <taxon>Bacteria division CSSED10-310</taxon>
    </lineage>
</organism>
<dbReference type="InterPro" id="IPR011990">
    <property type="entry name" value="TPR-like_helical_dom_sf"/>
</dbReference>
<dbReference type="Pfam" id="PF14559">
    <property type="entry name" value="TPR_19"/>
    <property type="match status" value="1"/>
</dbReference>
<feature type="domain" description="PatA-like N-terminal" evidence="2">
    <location>
        <begin position="4"/>
        <end position="157"/>
    </location>
</feature>
<comment type="caution">
    <text evidence="3">The sequence shown here is derived from an EMBL/GenBank/DDBJ whole genome shotgun (WGS) entry which is preliminary data.</text>
</comment>
<feature type="repeat" description="TPR" evidence="1">
    <location>
        <begin position="752"/>
        <end position="785"/>
    </location>
</feature>
<dbReference type="PROSITE" id="PS50005">
    <property type="entry name" value="TPR"/>
    <property type="match status" value="2"/>
</dbReference>
<proteinExistence type="predicted"/>
<dbReference type="EMBL" id="JBHPBY010000011">
    <property type="protein sequence ID" value="MFC1848902.1"/>
    <property type="molecule type" value="Genomic_DNA"/>
</dbReference>
<feature type="repeat" description="TPR" evidence="1">
    <location>
        <begin position="786"/>
        <end position="819"/>
    </location>
</feature>
<keyword evidence="1" id="KW-0802">TPR repeat</keyword>
<dbReference type="InterPro" id="IPR037257">
    <property type="entry name" value="T2SS_E_N_sf"/>
</dbReference>